<sequence>MENDMVVDSFPASEISWRDKVLGRRVPNSGREKDFKLLDGDVTRSTVNGIPAISFSERDSKHVKTVPTIPPHGREKWYLTVQPWTLEFDLLWAFPSNAMVWVRLLGLPGFVYKRQFLEKNKGFDRDGYQVGLSEGQWVERKICKDGQLCPSEGPTKEMVVGFRSATEDLPKANKVGEMAEPKLAVKGATKIDLSGIHFQKGDFSSTKNHGGSFRDKKNNGAVVVNENTFSILGQNNMEGLDLLDGAERREVSKPAREEVGALANPILVDNLSTGQEDISKSVSSIGHLICRENQSMIGINSHFSPMFNGPIESIVVINKEILDYRSHSTVIFKENRDFKNVKSTKVGSSNGRGKGILISKGRGFRNKGDTVRSFGAINKIIRERGGCFKNVGNTRVSLSDSMNSMAKLINLQINNETEIMKLTSDG</sequence>
<dbReference type="AlphaFoldDB" id="A0A7J9KHH5"/>
<proteinExistence type="predicted"/>
<organism evidence="1 2">
    <name type="scientific">Gossypium armourianum</name>
    <dbReference type="NCBI Taxonomy" id="34283"/>
    <lineage>
        <taxon>Eukaryota</taxon>
        <taxon>Viridiplantae</taxon>
        <taxon>Streptophyta</taxon>
        <taxon>Embryophyta</taxon>
        <taxon>Tracheophyta</taxon>
        <taxon>Spermatophyta</taxon>
        <taxon>Magnoliopsida</taxon>
        <taxon>eudicotyledons</taxon>
        <taxon>Gunneridae</taxon>
        <taxon>Pentapetalae</taxon>
        <taxon>rosids</taxon>
        <taxon>malvids</taxon>
        <taxon>Malvales</taxon>
        <taxon>Malvaceae</taxon>
        <taxon>Malvoideae</taxon>
        <taxon>Gossypium</taxon>
    </lineage>
</organism>
<comment type="caution">
    <text evidence="1">The sequence shown here is derived from an EMBL/GenBank/DDBJ whole genome shotgun (WGS) entry which is preliminary data.</text>
</comment>
<accession>A0A7J9KHH5</accession>
<gene>
    <name evidence="1" type="ORF">Goarm_023102</name>
</gene>
<keyword evidence="2" id="KW-1185">Reference proteome</keyword>
<reference evidence="1 2" key="1">
    <citation type="journal article" date="2019" name="Genome Biol. Evol.">
        <title>Insights into the evolution of the New World diploid cottons (Gossypium, subgenus Houzingenia) based on genome sequencing.</title>
        <authorList>
            <person name="Grover C.E."/>
            <person name="Arick M.A. 2nd"/>
            <person name="Thrash A."/>
            <person name="Conover J.L."/>
            <person name="Sanders W.S."/>
            <person name="Peterson D.G."/>
            <person name="Frelichowski J.E."/>
            <person name="Scheffler J.A."/>
            <person name="Scheffler B.E."/>
            <person name="Wendel J.F."/>
        </authorList>
    </citation>
    <scope>NUCLEOTIDE SEQUENCE [LARGE SCALE GENOMIC DNA]</scope>
    <source>
        <strain evidence="1">6</strain>
        <tissue evidence="1">Leaf</tissue>
    </source>
</reference>
<evidence type="ECO:0008006" key="3">
    <source>
        <dbReference type="Google" id="ProtNLM"/>
    </source>
</evidence>
<evidence type="ECO:0000313" key="2">
    <source>
        <dbReference type="Proteomes" id="UP000593575"/>
    </source>
</evidence>
<evidence type="ECO:0000313" key="1">
    <source>
        <dbReference type="EMBL" id="MBA0845925.1"/>
    </source>
</evidence>
<protein>
    <recommendedName>
        <fullName evidence="3">DUF4283 domain-containing protein</fullName>
    </recommendedName>
</protein>
<name>A0A7J9KHH5_9ROSI</name>
<dbReference type="Proteomes" id="UP000593575">
    <property type="component" value="Unassembled WGS sequence"/>
</dbReference>
<dbReference type="EMBL" id="JABFAE010419340">
    <property type="protein sequence ID" value="MBA0845925.1"/>
    <property type="molecule type" value="Genomic_DNA"/>
</dbReference>